<keyword evidence="5 12" id="KW-0812">Transmembrane</keyword>
<dbReference type="GO" id="GO:0015280">
    <property type="term" value="F:ligand-gated sodium channel activity"/>
    <property type="evidence" value="ECO:0007669"/>
    <property type="project" value="TreeGrafter"/>
</dbReference>
<comment type="similarity">
    <text evidence="2 12">Belongs to the amiloride-sensitive sodium channel (TC 1.A.6) family.</text>
</comment>
<comment type="subcellular location">
    <subcellularLocation>
        <location evidence="1">Membrane</location>
        <topology evidence="1">Multi-pass membrane protein</topology>
    </subcellularLocation>
</comment>
<accession>A0AAV4WKU7</accession>
<evidence type="ECO:0000256" key="11">
    <source>
        <dbReference type="ARBA" id="ARBA00023303"/>
    </source>
</evidence>
<dbReference type="InterPro" id="IPR001873">
    <property type="entry name" value="ENaC"/>
</dbReference>
<keyword evidence="11 12" id="KW-0407">Ion channel</keyword>
<evidence type="ECO:0000313" key="13">
    <source>
        <dbReference type="EMBL" id="GIY83156.1"/>
    </source>
</evidence>
<keyword evidence="3 12" id="KW-0813">Transport</keyword>
<proteinExistence type="inferred from homology"/>
<name>A0AAV4WKU7_CAEEX</name>
<keyword evidence="10 12" id="KW-0739">Sodium transport</keyword>
<comment type="caution">
    <text evidence="13">The sequence shown here is derived from an EMBL/GenBank/DDBJ whole genome shotgun (WGS) entry which is preliminary data.</text>
</comment>
<dbReference type="EMBL" id="BPLR01016346">
    <property type="protein sequence ID" value="GIY83156.1"/>
    <property type="molecule type" value="Genomic_DNA"/>
</dbReference>
<evidence type="ECO:0000256" key="10">
    <source>
        <dbReference type="ARBA" id="ARBA00023201"/>
    </source>
</evidence>
<sequence length="139" mass="16133">MNRSFCDLANESENCCLNYVLDSMSRNASSCHCHLPCRSVNYNEKLSRSPLRLRKMITIHHTADKKCKPNQGNLRTNIFYSSLDRHVYSQNPKWDESKLLSYLGNELGLWLGLSLVAFCELFEKLISFYIRLIASCLYI</sequence>
<dbReference type="AlphaFoldDB" id="A0AAV4WKU7"/>
<dbReference type="PANTHER" id="PTHR11690:SF177">
    <property type="entry name" value="EGF-LIKE DOMAIN-CONTAINING PROTEIN"/>
    <property type="match status" value="1"/>
</dbReference>
<evidence type="ECO:0000313" key="14">
    <source>
        <dbReference type="Proteomes" id="UP001054945"/>
    </source>
</evidence>
<keyword evidence="8 12" id="KW-0406">Ion transport</keyword>
<dbReference type="GO" id="GO:0005886">
    <property type="term" value="C:plasma membrane"/>
    <property type="evidence" value="ECO:0007669"/>
    <property type="project" value="TreeGrafter"/>
</dbReference>
<protein>
    <submittedName>
        <fullName evidence="13">Degenerin mec-4</fullName>
    </submittedName>
</protein>
<evidence type="ECO:0000256" key="4">
    <source>
        <dbReference type="ARBA" id="ARBA00022461"/>
    </source>
</evidence>
<evidence type="ECO:0000256" key="9">
    <source>
        <dbReference type="ARBA" id="ARBA00023136"/>
    </source>
</evidence>
<dbReference type="Gene3D" id="1.10.287.770">
    <property type="entry name" value="YojJ-like"/>
    <property type="match status" value="1"/>
</dbReference>
<evidence type="ECO:0000256" key="7">
    <source>
        <dbReference type="ARBA" id="ARBA00023053"/>
    </source>
</evidence>
<dbReference type="Proteomes" id="UP001054945">
    <property type="component" value="Unassembled WGS sequence"/>
</dbReference>
<evidence type="ECO:0000256" key="8">
    <source>
        <dbReference type="ARBA" id="ARBA00023065"/>
    </source>
</evidence>
<keyword evidence="14" id="KW-1185">Reference proteome</keyword>
<keyword evidence="4 12" id="KW-0894">Sodium channel</keyword>
<gene>
    <name evidence="13" type="primary">mec-4_2</name>
    <name evidence="13" type="ORF">CEXT_198821</name>
</gene>
<reference evidence="13 14" key="1">
    <citation type="submission" date="2021-06" db="EMBL/GenBank/DDBJ databases">
        <title>Caerostris extrusa draft genome.</title>
        <authorList>
            <person name="Kono N."/>
            <person name="Arakawa K."/>
        </authorList>
    </citation>
    <scope>NUCLEOTIDE SEQUENCE [LARGE SCALE GENOMIC DNA]</scope>
</reference>
<dbReference type="PRINTS" id="PR01078">
    <property type="entry name" value="AMINACHANNEL"/>
</dbReference>
<dbReference type="PANTHER" id="PTHR11690">
    <property type="entry name" value="AMILORIDE-SENSITIVE SODIUM CHANNEL-RELATED"/>
    <property type="match status" value="1"/>
</dbReference>
<evidence type="ECO:0000256" key="5">
    <source>
        <dbReference type="ARBA" id="ARBA00022692"/>
    </source>
</evidence>
<keyword evidence="9" id="KW-0472">Membrane</keyword>
<keyword evidence="7" id="KW-0915">Sodium</keyword>
<organism evidence="13 14">
    <name type="scientific">Caerostris extrusa</name>
    <name type="common">Bark spider</name>
    <name type="synonym">Caerostris bankana</name>
    <dbReference type="NCBI Taxonomy" id="172846"/>
    <lineage>
        <taxon>Eukaryota</taxon>
        <taxon>Metazoa</taxon>
        <taxon>Ecdysozoa</taxon>
        <taxon>Arthropoda</taxon>
        <taxon>Chelicerata</taxon>
        <taxon>Arachnida</taxon>
        <taxon>Araneae</taxon>
        <taxon>Araneomorphae</taxon>
        <taxon>Entelegynae</taxon>
        <taxon>Araneoidea</taxon>
        <taxon>Araneidae</taxon>
        <taxon>Caerostris</taxon>
    </lineage>
</organism>
<evidence type="ECO:0000256" key="6">
    <source>
        <dbReference type="ARBA" id="ARBA00022989"/>
    </source>
</evidence>
<dbReference type="Pfam" id="PF00858">
    <property type="entry name" value="ASC"/>
    <property type="match status" value="1"/>
</dbReference>
<evidence type="ECO:0000256" key="3">
    <source>
        <dbReference type="ARBA" id="ARBA00022448"/>
    </source>
</evidence>
<evidence type="ECO:0000256" key="12">
    <source>
        <dbReference type="RuleBase" id="RU000679"/>
    </source>
</evidence>
<evidence type="ECO:0000256" key="2">
    <source>
        <dbReference type="ARBA" id="ARBA00007193"/>
    </source>
</evidence>
<keyword evidence="6" id="KW-1133">Transmembrane helix</keyword>
<evidence type="ECO:0000256" key="1">
    <source>
        <dbReference type="ARBA" id="ARBA00004141"/>
    </source>
</evidence>